<dbReference type="Pfam" id="PF13377">
    <property type="entry name" value="Peripla_BP_3"/>
    <property type="match status" value="1"/>
</dbReference>
<dbReference type="SMART" id="SM00354">
    <property type="entry name" value="HTH_LACI"/>
    <property type="match status" value="1"/>
</dbReference>
<proteinExistence type="predicted"/>
<dbReference type="CDD" id="cd01392">
    <property type="entry name" value="HTH_LacI"/>
    <property type="match status" value="1"/>
</dbReference>
<evidence type="ECO:0000256" key="1">
    <source>
        <dbReference type="ARBA" id="ARBA00023015"/>
    </source>
</evidence>
<dbReference type="Pfam" id="PF00356">
    <property type="entry name" value="LacI"/>
    <property type="match status" value="1"/>
</dbReference>
<dbReference type="PROSITE" id="PS50932">
    <property type="entry name" value="HTH_LACI_2"/>
    <property type="match status" value="1"/>
</dbReference>
<dbReference type="EMBL" id="JABTDW010000001">
    <property type="protein sequence ID" value="NSB11746.1"/>
    <property type="molecule type" value="Genomic_DNA"/>
</dbReference>
<dbReference type="PANTHER" id="PTHR30146:SF109">
    <property type="entry name" value="HTH-TYPE TRANSCRIPTIONAL REGULATOR GALS"/>
    <property type="match status" value="1"/>
</dbReference>
<gene>
    <name evidence="5" type="ORF">BCD95_000005</name>
</gene>
<evidence type="ECO:0000313" key="5">
    <source>
        <dbReference type="EMBL" id="NSB11746.1"/>
    </source>
</evidence>
<evidence type="ECO:0000259" key="4">
    <source>
        <dbReference type="PROSITE" id="PS50932"/>
    </source>
</evidence>
<feature type="domain" description="HTH lacI-type" evidence="4">
    <location>
        <begin position="26"/>
        <end position="73"/>
    </location>
</feature>
<organism evidence="5 6">
    <name type="scientific">Clostridium beijerinckii</name>
    <name type="common">Clostridium MP</name>
    <dbReference type="NCBI Taxonomy" id="1520"/>
    <lineage>
        <taxon>Bacteria</taxon>
        <taxon>Bacillati</taxon>
        <taxon>Bacillota</taxon>
        <taxon>Clostridia</taxon>
        <taxon>Eubacteriales</taxon>
        <taxon>Clostridiaceae</taxon>
        <taxon>Clostridium</taxon>
    </lineage>
</organism>
<evidence type="ECO:0000256" key="3">
    <source>
        <dbReference type="ARBA" id="ARBA00023163"/>
    </source>
</evidence>
<dbReference type="Gene3D" id="1.10.260.40">
    <property type="entry name" value="lambda repressor-like DNA-binding domains"/>
    <property type="match status" value="1"/>
</dbReference>
<name>A0AAE5LMX7_CLOBE</name>
<dbReference type="InterPro" id="IPR000843">
    <property type="entry name" value="HTH_LacI"/>
</dbReference>
<dbReference type="PANTHER" id="PTHR30146">
    <property type="entry name" value="LACI-RELATED TRANSCRIPTIONAL REPRESSOR"/>
    <property type="match status" value="1"/>
</dbReference>
<comment type="caution">
    <text evidence="5">The sequence shown here is derived from an EMBL/GenBank/DDBJ whole genome shotgun (WGS) entry which is preliminary data.</text>
</comment>
<dbReference type="InterPro" id="IPR046335">
    <property type="entry name" value="LacI/GalR-like_sensor"/>
</dbReference>
<dbReference type="SUPFAM" id="SSF53822">
    <property type="entry name" value="Periplasmic binding protein-like I"/>
    <property type="match status" value="1"/>
</dbReference>
<keyword evidence="3" id="KW-0804">Transcription</keyword>
<dbReference type="InterPro" id="IPR010982">
    <property type="entry name" value="Lambda_DNA-bd_dom_sf"/>
</dbReference>
<reference evidence="5" key="1">
    <citation type="submission" date="2020-06" db="EMBL/GenBank/DDBJ databases">
        <title>Genomic insights into acetone-butanol-ethanol (ABE) fermentation by sequencing solventogenic clostridia strains.</title>
        <authorList>
            <person name="Brown S."/>
        </authorList>
    </citation>
    <scope>NUCLEOTIDE SEQUENCE</scope>
    <source>
        <strain evidence="5">DJ123</strain>
    </source>
</reference>
<accession>A0AAE5LMX7</accession>
<dbReference type="GO" id="GO:0000976">
    <property type="term" value="F:transcription cis-regulatory region binding"/>
    <property type="evidence" value="ECO:0007669"/>
    <property type="project" value="TreeGrafter"/>
</dbReference>
<evidence type="ECO:0000313" key="6">
    <source>
        <dbReference type="Proteomes" id="UP000822184"/>
    </source>
</evidence>
<dbReference type="Gene3D" id="3.40.50.2300">
    <property type="match status" value="2"/>
</dbReference>
<dbReference type="CDD" id="cd06294">
    <property type="entry name" value="PBP1_MalR-like"/>
    <property type="match status" value="1"/>
</dbReference>
<dbReference type="Proteomes" id="UP000822184">
    <property type="component" value="Unassembled WGS sequence"/>
</dbReference>
<dbReference type="GO" id="GO:0003700">
    <property type="term" value="F:DNA-binding transcription factor activity"/>
    <property type="evidence" value="ECO:0007669"/>
    <property type="project" value="TreeGrafter"/>
</dbReference>
<dbReference type="AlphaFoldDB" id="A0AAE5LMX7"/>
<evidence type="ECO:0000256" key="2">
    <source>
        <dbReference type="ARBA" id="ARBA00023125"/>
    </source>
</evidence>
<dbReference type="SUPFAM" id="SSF47413">
    <property type="entry name" value="lambda repressor-like DNA-binding domains"/>
    <property type="match status" value="1"/>
</dbReference>
<keyword evidence="2 5" id="KW-0238">DNA-binding</keyword>
<dbReference type="InterPro" id="IPR028082">
    <property type="entry name" value="Peripla_BP_I"/>
</dbReference>
<sequence>MLVNFISNLLLRIGVSYESYNKGSRKEANVSPSTVSRVISDSSQISEETKERVRDAIKRLKYKPNAIARSLANKKSRILGVVLPNEAQDLITNTFFIQAMKGMSKYAQNKKYYITYAFSEDEKAELEYINNFITSNLVDGICLLRARTDDRSIKYLKETQFPFVVIGRPEESENLLWVDNDNFQATYNLVNELVKKGHKSIVFLGAKKEWNVTKDRFKGFKVACEINGISIQDKNFAIMDDFNEQEGIDGTIKLLENITPTAIIAEDDVLAFGTLKVINDRKIKNIDVVGFNNSPLAELQKPSLSSVDIKSEELGYYATKILIDFLENNDTAINHYIIDTELVKRESFK</sequence>
<protein>
    <submittedName>
        <fullName evidence="5">DNA-binding LacI/PurR family transcriptional regulator</fullName>
    </submittedName>
</protein>
<keyword evidence="1" id="KW-0805">Transcription regulation</keyword>